<proteinExistence type="predicted"/>
<reference evidence="2" key="1">
    <citation type="submission" date="2022-11" db="UniProtKB">
        <authorList>
            <consortium name="WormBaseParasite"/>
        </authorList>
    </citation>
    <scope>IDENTIFICATION</scope>
</reference>
<dbReference type="WBParaSite" id="ES5_v2.g12957.t1">
    <property type="protein sequence ID" value="ES5_v2.g12957.t1"/>
    <property type="gene ID" value="ES5_v2.g12957"/>
</dbReference>
<accession>A0AC34F7J3</accession>
<name>A0AC34F7J3_9BILA</name>
<sequence length="111" mass="12688">MQNDLNRGEYKAHALMNIPPPLNVNAARKSNKKVENTISISVHQKVDSDSDADILNTEKKQSPAATKRKKSEEKIEERKEEKTEEETPKVIDLVDMDSDNQIRIDESQQNE</sequence>
<organism evidence="1 2">
    <name type="scientific">Panagrolaimus sp. ES5</name>
    <dbReference type="NCBI Taxonomy" id="591445"/>
    <lineage>
        <taxon>Eukaryota</taxon>
        <taxon>Metazoa</taxon>
        <taxon>Ecdysozoa</taxon>
        <taxon>Nematoda</taxon>
        <taxon>Chromadorea</taxon>
        <taxon>Rhabditida</taxon>
        <taxon>Tylenchina</taxon>
        <taxon>Panagrolaimomorpha</taxon>
        <taxon>Panagrolaimoidea</taxon>
        <taxon>Panagrolaimidae</taxon>
        <taxon>Panagrolaimus</taxon>
    </lineage>
</organism>
<protein>
    <submittedName>
        <fullName evidence="2">Uncharacterized protein</fullName>
    </submittedName>
</protein>
<evidence type="ECO:0000313" key="1">
    <source>
        <dbReference type="Proteomes" id="UP000887579"/>
    </source>
</evidence>
<dbReference type="Proteomes" id="UP000887579">
    <property type="component" value="Unplaced"/>
</dbReference>
<evidence type="ECO:0000313" key="2">
    <source>
        <dbReference type="WBParaSite" id="ES5_v2.g12957.t1"/>
    </source>
</evidence>